<keyword evidence="2" id="KW-0456">Lyase</keyword>
<keyword evidence="3" id="KW-0808">Transferase</keyword>
<reference evidence="3 4" key="1">
    <citation type="submission" date="2019-06" db="EMBL/GenBank/DDBJ databases">
        <title>Genome sequence of Rhodobacteraceae bacterium D4M1.</title>
        <authorList>
            <person name="Cao J."/>
        </authorList>
    </citation>
    <scope>NUCLEOTIDE SEQUENCE [LARGE SCALE GENOMIC DNA]</scope>
    <source>
        <strain evidence="3 4">D4M1</strain>
    </source>
</reference>
<evidence type="ECO:0000313" key="3">
    <source>
        <dbReference type="EMBL" id="QDL91330.1"/>
    </source>
</evidence>
<dbReference type="GO" id="GO:0016740">
    <property type="term" value="F:transferase activity"/>
    <property type="evidence" value="ECO:0007669"/>
    <property type="project" value="UniProtKB-KW"/>
</dbReference>
<dbReference type="InterPro" id="IPR036568">
    <property type="entry name" value="GGCT-like_sf"/>
</dbReference>
<accession>A0A5B8FVX4</accession>
<gene>
    <name evidence="3" type="ORF">FDP22_05735</name>
</gene>
<proteinExistence type="predicted"/>
<sequence length="182" mass="20003">MRDEFWVFGYGSLMWKPGFEFVERVVADLHGYQRRFCLRSIRYRGTPEAPGLVLALDHEPGAVCTGMAYRVSAAVASEVYRYLRQREMVTGAYLESLHPLRLKDGRDVEGLAYSAAPDHPQYAGRLSLAEQARIIAAAEGPAGLNRDYLFSTLEHLSGIGIADPELEALAAEVRALTGAVSG</sequence>
<dbReference type="InterPro" id="IPR013024">
    <property type="entry name" value="GGCT-like"/>
</dbReference>
<dbReference type="PANTHER" id="PTHR12192:SF2">
    <property type="entry name" value="GLUTATHIONE-SPECIFIC GAMMA-GLUTAMYLCYCLOTRANSFERASE 2"/>
    <property type="match status" value="1"/>
</dbReference>
<dbReference type="EMBL" id="CP040818">
    <property type="protein sequence ID" value="QDL91330.1"/>
    <property type="molecule type" value="Genomic_DNA"/>
</dbReference>
<dbReference type="Pfam" id="PF04752">
    <property type="entry name" value="ChaC"/>
    <property type="match status" value="1"/>
</dbReference>
<dbReference type="OrthoDB" id="9795692at2"/>
<dbReference type="EC" id="4.3.2.7" evidence="1"/>
<dbReference type="GO" id="GO:0061928">
    <property type="term" value="F:glutathione specific gamma-glutamylcyclotransferase activity"/>
    <property type="evidence" value="ECO:0007669"/>
    <property type="project" value="UniProtKB-EC"/>
</dbReference>
<dbReference type="KEGG" id="ppru:FDP22_05735"/>
<dbReference type="Proteomes" id="UP000305888">
    <property type="component" value="Chromosome"/>
</dbReference>
<dbReference type="CDD" id="cd06661">
    <property type="entry name" value="GGCT_like"/>
    <property type="match status" value="1"/>
</dbReference>
<dbReference type="PANTHER" id="PTHR12192">
    <property type="entry name" value="CATION TRANSPORT PROTEIN CHAC-RELATED"/>
    <property type="match status" value="1"/>
</dbReference>
<dbReference type="RefSeq" id="WP_138575728.1">
    <property type="nucleotide sequence ID" value="NZ_CP040818.1"/>
</dbReference>
<evidence type="ECO:0000256" key="1">
    <source>
        <dbReference type="ARBA" id="ARBA00012344"/>
    </source>
</evidence>
<organism evidence="3 4">
    <name type="scientific">Paroceanicella profunda</name>
    <dbReference type="NCBI Taxonomy" id="2579971"/>
    <lineage>
        <taxon>Bacteria</taxon>
        <taxon>Pseudomonadati</taxon>
        <taxon>Pseudomonadota</taxon>
        <taxon>Alphaproteobacteria</taxon>
        <taxon>Rhodobacterales</taxon>
        <taxon>Paracoccaceae</taxon>
        <taxon>Paroceanicella</taxon>
    </lineage>
</organism>
<protein>
    <recommendedName>
        <fullName evidence="1">glutathione-specific gamma-glutamylcyclotransferase</fullName>
        <ecNumber evidence="1">4.3.2.7</ecNumber>
    </recommendedName>
</protein>
<dbReference type="InterPro" id="IPR006840">
    <property type="entry name" value="ChaC"/>
</dbReference>
<dbReference type="GO" id="GO:0005737">
    <property type="term" value="C:cytoplasm"/>
    <property type="evidence" value="ECO:0007669"/>
    <property type="project" value="TreeGrafter"/>
</dbReference>
<evidence type="ECO:0000256" key="2">
    <source>
        <dbReference type="ARBA" id="ARBA00023239"/>
    </source>
</evidence>
<evidence type="ECO:0000313" key="4">
    <source>
        <dbReference type="Proteomes" id="UP000305888"/>
    </source>
</evidence>
<dbReference type="Gene3D" id="3.10.490.10">
    <property type="entry name" value="Gamma-glutamyl cyclotransferase-like"/>
    <property type="match status" value="1"/>
</dbReference>
<keyword evidence="4" id="KW-1185">Reference proteome</keyword>
<dbReference type="SUPFAM" id="SSF110857">
    <property type="entry name" value="Gamma-glutamyl cyclotransferase-like"/>
    <property type="match status" value="1"/>
</dbReference>
<dbReference type="GO" id="GO:0006751">
    <property type="term" value="P:glutathione catabolic process"/>
    <property type="evidence" value="ECO:0007669"/>
    <property type="project" value="InterPro"/>
</dbReference>
<name>A0A5B8FVX4_9RHOB</name>
<dbReference type="AlphaFoldDB" id="A0A5B8FVX4"/>